<accession>A0A6M4GXF7</accession>
<keyword evidence="3" id="KW-1185">Reference proteome</keyword>
<name>A0A6M4GXF7_9PROT</name>
<evidence type="ECO:0000313" key="3">
    <source>
        <dbReference type="Proteomes" id="UP000501534"/>
    </source>
</evidence>
<dbReference type="SUPFAM" id="SSF51905">
    <property type="entry name" value="FAD/NAD(P)-binding domain"/>
    <property type="match status" value="1"/>
</dbReference>
<evidence type="ECO:0000313" key="2">
    <source>
        <dbReference type="EMBL" id="QJR11675.1"/>
    </source>
</evidence>
<reference evidence="2 3" key="1">
    <citation type="submission" date="2020-04" db="EMBL/GenBank/DDBJ databases">
        <title>Usitatibacter rugosus gen. nov., sp. nov. and Usitatibacter palustris sp. nov., novel members of Usitatibacteraceae fam. nov. within the order Nitrosomonadales isolated from soil.</title>
        <authorList>
            <person name="Huber K.J."/>
            <person name="Neumann-Schaal M."/>
            <person name="Geppert A."/>
            <person name="Luckner M."/>
            <person name="Wanner G."/>
            <person name="Overmann J."/>
        </authorList>
    </citation>
    <scope>NUCLEOTIDE SEQUENCE [LARGE SCALE GENOMIC DNA]</scope>
    <source>
        <strain evidence="2 3">0125_3</strain>
    </source>
</reference>
<organism evidence="2 3">
    <name type="scientific">Usitatibacter rugosus</name>
    <dbReference type="NCBI Taxonomy" id="2732067"/>
    <lineage>
        <taxon>Bacteria</taxon>
        <taxon>Pseudomonadati</taxon>
        <taxon>Pseudomonadota</taxon>
        <taxon>Betaproteobacteria</taxon>
        <taxon>Nitrosomonadales</taxon>
        <taxon>Usitatibacteraceae</taxon>
        <taxon>Usitatibacter</taxon>
    </lineage>
</organism>
<dbReference type="NCBIfam" id="TIGR03467">
    <property type="entry name" value="HpnE"/>
    <property type="match status" value="1"/>
</dbReference>
<dbReference type="InterPro" id="IPR017830">
    <property type="entry name" value="SQase_HpnE"/>
</dbReference>
<dbReference type="KEGG" id="uru:DSM104443_02757"/>
<dbReference type="Gene3D" id="3.50.50.60">
    <property type="entry name" value="FAD/NAD(P)-binding domain"/>
    <property type="match status" value="1"/>
</dbReference>
<dbReference type="EC" id="1.17.8.1" evidence="2"/>
<dbReference type="AlphaFoldDB" id="A0A6M4GXF7"/>
<dbReference type="Pfam" id="PF01593">
    <property type="entry name" value="Amino_oxidase"/>
    <property type="match status" value="1"/>
</dbReference>
<sequence>MEDVGGDVTAARGGRAPSPKRVAIVGAGYAGLAAAVTLVREGWNVTLFEANRTAGGRARRVEYRGMLLDNGQHLLLGAYRDTLALMRDVGVPDSAIQRRPLTLRIPGRLALSAPRLPAPFHLAVALVTAKGLTWGERFAAIRMARALQRASFRVPQGITVGDFLTRHAQPAAVRELLWEPLCIAALNTPVAQADAQVFANVLRDALFRKRDDSDLVIPCVDLSALFPDAALAWLGERGTEIALGVRALSVERAGDAWSVTTAAGPRAFDAVVCAVAPFQVAALLEPVSRLDELTARLQHIDHEPITTVYLQYDAPVRLPFPMVGLVGGHVQWVFDREAISGHRGLIAAVISASGPHEGLEQDVLATVAHREINAALGPLPQPQWTKAISERRATFACTPGTFRPPNETAEPGLVLAGDFTDSGYPATLEGAVRSGISAARTTIDHLAQR</sequence>
<dbReference type="InterPro" id="IPR050464">
    <property type="entry name" value="Zeta_carotene_desat/Oxidored"/>
</dbReference>
<evidence type="ECO:0000259" key="1">
    <source>
        <dbReference type="Pfam" id="PF01593"/>
    </source>
</evidence>
<gene>
    <name evidence="2" type="primary">hpnE</name>
    <name evidence="2" type="ORF">DSM104443_02757</name>
</gene>
<dbReference type="EMBL" id="CP053069">
    <property type="protein sequence ID" value="QJR11675.1"/>
    <property type="molecule type" value="Genomic_DNA"/>
</dbReference>
<dbReference type="InterPro" id="IPR036188">
    <property type="entry name" value="FAD/NAD-bd_sf"/>
</dbReference>
<proteinExistence type="predicted"/>
<keyword evidence="2" id="KW-0560">Oxidoreductase</keyword>
<dbReference type="GO" id="GO:0016491">
    <property type="term" value="F:oxidoreductase activity"/>
    <property type="evidence" value="ECO:0007669"/>
    <property type="project" value="UniProtKB-KW"/>
</dbReference>
<protein>
    <submittedName>
        <fullName evidence="2">Hydroxysqualene dehydroxylase</fullName>
        <ecNumber evidence="2">1.17.8.1</ecNumber>
    </submittedName>
</protein>
<dbReference type="Proteomes" id="UP000501534">
    <property type="component" value="Chromosome"/>
</dbReference>
<feature type="domain" description="Amine oxidase" evidence="1">
    <location>
        <begin position="30"/>
        <end position="441"/>
    </location>
</feature>
<dbReference type="InterPro" id="IPR002937">
    <property type="entry name" value="Amino_oxidase"/>
</dbReference>
<dbReference type="PANTHER" id="PTHR42923:SF47">
    <property type="entry name" value="BLR3003 PROTEIN"/>
    <property type="match status" value="1"/>
</dbReference>
<dbReference type="PANTHER" id="PTHR42923">
    <property type="entry name" value="PROTOPORPHYRINOGEN OXIDASE"/>
    <property type="match status" value="1"/>
</dbReference>
<dbReference type="PRINTS" id="PR00419">
    <property type="entry name" value="ADXRDTASE"/>
</dbReference>